<dbReference type="PANTHER" id="PTHR31977:SF1">
    <property type="entry name" value="UPF0696 PROTEIN C11ORF68"/>
    <property type="match status" value="1"/>
</dbReference>
<dbReference type="Gene3D" id="2.40.50.140">
    <property type="entry name" value="Nucleic acid-binding proteins"/>
    <property type="match status" value="2"/>
</dbReference>
<dbReference type="InterPro" id="IPR012340">
    <property type="entry name" value="NA-bd_OB-fold"/>
</dbReference>
<name>A0A8B6EWK5_MYTGA</name>
<evidence type="ECO:0000313" key="4">
    <source>
        <dbReference type="Proteomes" id="UP000596742"/>
    </source>
</evidence>
<evidence type="ECO:0000313" key="3">
    <source>
        <dbReference type="EMBL" id="VDI39887.1"/>
    </source>
</evidence>
<dbReference type="SUPFAM" id="SSF50249">
    <property type="entry name" value="Nucleic acid-binding proteins"/>
    <property type="match status" value="2"/>
</dbReference>
<dbReference type="SUPFAM" id="SSF55418">
    <property type="entry name" value="eIF4e-like"/>
    <property type="match status" value="1"/>
</dbReference>
<evidence type="ECO:0000256" key="2">
    <source>
        <dbReference type="SAM" id="MobiDB-lite"/>
    </source>
</evidence>
<comment type="caution">
    <text evidence="3">The sequence shown here is derived from an EMBL/GenBank/DDBJ whole genome shotgun (WGS) entry which is preliminary data.</text>
</comment>
<accession>A0A8B6EWK5</accession>
<gene>
    <name evidence="3" type="ORF">MGAL_10B053723</name>
</gene>
<dbReference type="Pfam" id="PF08939">
    <property type="entry name" value="Bles03"/>
    <property type="match status" value="1"/>
</dbReference>
<dbReference type="AlphaFoldDB" id="A0A8B6EWK5"/>
<dbReference type="InterPro" id="IPR023398">
    <property type="entry name" value="TIF_eIF4e-like"/>
</dbReference>
<feature type="region of interest" description="Disordered" evidence="2">
    <location>
        <begin position="1"/>
        <end position="25"/>
    </location>
</feature>
<dbReference type="EMBL" id="UYJE01005737">
    <property type="protein sequence ID" value="VDI39887.1"/>
    <property type="molecule type" value="Genomic_DNA"/>
</dbReference>
<dbReference type="PANTHER" id="PTHR31977">
    <property type="entry name" value="UPF0696 PROTEIN C11ORF68"/>
    <property type="match status" value="1"/>
</dbReference>
<evidence type="ECO:0000256" key="1">
    <source>
        <dbReference type="ARBA" id="ARBA00010568"/>
    </source>
</evidence>
<organism evidence="3 4">
    <name type="scientific">Mytilus galloprovincialis</name>
    <name type="common">Mediterranean mussel</name>
    <dbReference type="NCBI Taxonomy" id="29158"/>
    <lineage>
        <taxon>Eukaryota</taxon>
        <taxon>Metazoa</taxon>
        <taxon>Spiralia</taxon>
        <taxon>Lophotrochozoa</taxon>
        <taxon>Mollusca</taxon>
        <taxon>Bivalvia</taxon>
        <taxon>Autobranchia</taxon>
        <taxon>Pteriomorphia</taxon>
        <taxon>Mytilida</taxon>
        <taxon>Mytiloidea</taxon>
        <taxon>Mytilidae</taxon>
        <taxon>Mytilinae</taxon>
        <taxon>Mytilus</taxon>
    </lineage>
</organism>
<dbReference type="OrthoDB" id="10067381at2759"/>
<protein>
    <submittedName>
        <fullName evidence="3">Uncharacterized protein</fullName>
    </submittedName>
</protein>
<dbReference type="Gene3D" id="3.30.760.10">
    <property type="entry name" value="RNA Cap, Translation Initiation Factor Eif4e"/>
    <property type="match status" value="1"/>
</dbReference>
<dbReference type="InterPro" id="IPR015034">
    <property type="entry name" value="Bles03"/>
</dbReference>
<reference evidence="3" key="1">
    <citation type="submission" date="2018-11" db="EMBL/GenBank/DDBJ databases">
        <authorList>
            <person name="Alioto T."/>
            <person name="Alioto T."/>
        </authorList>
    </citation>
    <scope>NUCLEOTIDE SEQUENCE</scope>
</reference>
<sequence length="491" mass="57120">MEKPTQSNEDKDTKTREAQRKLKMTDEQWPVLKRSKWDEKSDTTQGTRRVIQPTYEVAGQTQEECLEEYPDFIKWIEENLPSQHLKSKGVHRISIARPHENGSYKTKSMSNIRAVQFDFKGTKTVNSQSLQKLAEKHSLTNGKWMFYGKTGNDIDQLWRSVTNGVIQGTIPTFCAKVSAARIENDNHVICIYNNNFLNERDIFSLRDGIRNAGIEEPLEYKANIYKHLGIYSDNEWGIDPVLYRDERGMFQSLFDLSYHKDASKSAVAGIMVKMKSSTLLSISGPRKTCQYPITLGIKSISPIIRYRGRWNNDVRVSVLFHDGNTCMRGVAFGAAALKFKRKLKVGRTYKFRYYKIGVHDKRYSNTKYRIHLLENTITTKIEAGYACIPKEKGLKISEMKEQIRNLLVSTLKVQIRKVGDLTKPTERFYRNVYVSDETGKIRIELWSNYENDFPYEFGDHVKLKYMTLKNNGRYCYLKQSDYTNISRWKNI</sequence>
<proteinExistence type="inferred from homology"/>
<comment type="similarity">
    <text evidence="1">Belongs to the UPF0696 family.</text>
</comment>
<keyword evidence="4" id="KW-1185">Reference proteome</keyword>
<dbReference type="Proteomes" id="UP000596742">
    <property type="component" value="Unassembled WGS sequence"/>
</dbReference>